<accession>A0AAN6QK29</accession>
<protein>
    <submittedName>
        <fullName evidence="2">Uncharacterized protein</fullName>
    </submittedName>
</protein>
<gene>
    <name evidence="2" type="ORF">LTR91_016962</name>
</gene>
<name>A0AAN6QK29_9PEZI</name>
<evidence type="ECO:0000313" key="2">
    <source>
        <dbReference type="EMBL" id="KAK0967907.1"/>
    </source>
</evidence>
<feature type="compositionally biased region" description="Polar residues" evidence="1">
    <location>
        <begin position="1"/>
        <end position="25"/>
    </location>
</feature>
<evidence type="ECO:0000256" key="1">
    <source>
        <dbReference type="SAM" id="MobiDB-lite"/>
    </source>
</evidence>
<feature type="region of interest" description="Disordered" evidence="1">
    <location>
        <begin position="1"/>
        <end position="33"/>
    </location>
</feature>
<feature type="region of interest" description="Disordered" evidence="1">
    <location>
        <begin position="74"/>
        <end position="106"/>
    </location>
</feature>
<sequence length="106" mass="11614">MSPPKRSSLNPEYPSSSMPPSLQRSGRSDLTEANLAEHTAIMFSIMPPVDNNTRVRQWLADQADVVEGHKNIEMDAPKWGPYKTASPASSRCTDGLREESVGEDVG</sequence>
<keyword evidence="3" id="KW-1185">Reference proteome</keyword>
<dbReference type="EMBL" id="JAUJLE010000213">
    <property type="protein sequence ID" value="KAK0967907.1"/>
    <property type="molecule type" value="Genomic_DNA"/>
</dbReference>
<reference evidence="2" key="1">
    <citation type="submission" date="2023-06" db="EMBL/GenBank/DDBJ databases">
        <title>Black Yeasts Isolated from many extreme environments.</title>
        <authorList>
            <person name="Coleine C."/>
            <person name="Stajich J.E."/>
            <person name="Selbmann L."/>
        </authorList>
    </citation>
    <scope>NUCLEOTIDE SEQUENCE</scope>
    <source>
        <strain evidence="2">CCFEE 5200</strain>
    </source>
</reference>
<evidence type="ECO:0000313" key="3">
    <source>
        <dbReference type="Proteomes" id="UP001175353"/>
    </source>
</evidence>
<comment type="caution">
    <text evidence="2">The sequence shown here is derived from an EMBL/GenBank/DDBJ whole genome shotgun (WGS) entry which is preliminary data.</text>
</comment>
<proteinExistence type="predicted"/>
<organism evidence="2 3">
    <name type="scientific">Friedmanniomyces endolithicus</name>
    <dbReference type="NCBI Taxonomy" id="329885"/>
    <lineage>
        <taxon>Eukaryota</taxon>
        <taxon>Fungi</taxon>
        <taxon>Dikarya</taxon>
        <taxon>Ascomycota</taxon>
        <taxon>Pezizomycotina</taxon>
        <taxon>Dothideomycetes</taxon>
        <taxon>Dothideomycetidae</taxon>
        <taxon>Mycosphaerellales</taxon>
        <taxon>Teratosphaeriaceae</taxon>
        <taxon>Friedmanniomyces</taxon>
    </lineage>
</organism>
<dbReference type="Proteomes" id="UP001175353">
    <property type="component" value="Unassembled WGS sequence"/>
</dbReference>
<dbReference type="AlphaFoldDB" id="A0AAN6QK29"/>